<dbReference type="InterPro" id="IPR047640">
    <property type="entry name" value="RpiR-like"/>
</dbReference>
<dbReference type="PROSITE" id="PS51071">
    <property type="entry name" value="HTH_RPIR"/>
    <property type="match status" value="1"/>
</dbReference>
<reference evidence="6 7" key="1">
    <citation type="submission" date="2017-02" db="EMBL/GenBank/DDBJ databases">
        <authorList>
            <person name="Peterson S.W."/>
        </authorList>
    </citation>
    <scope>NUCLEOTIDE SEQUENCE [LARGE SCALE GENOMIC DNA]</scope>
    <source>
        <strain evidence="6 7">ATCC BAA-1030</strain>
    </source>
</reference>
<name>A0A1T4KU40_9ENTE</name>
<sequence>MDTTSLSETEQYLWDWLQQNTDRVSKLSIVQISEETHVSNSTITRTVKKMGYDGFSEYRQLLKMEKRDLVNNGFSQEINEAIFKNENELRRTINSLSASDLEKCVSLIDQAEKISIFSTGLSSFVGMEMKNKLQLLGKNCRREDDPSYISYYGKKSCKDELIILFSLSGKTPELVQAAQDARKNGAIVMSFTATVPSPIAKLSHVCIPVYKSKMTIFDHEIDVASRLPLNIIARILADAYAIYVNKKG</sequence>
<accession>A0A1T4KU40</accession>
<dbReference type="InterPro" id="IPR001347">
    <property type="entry name" value="SIS_dom"/>
</dbReference>
<protein>
    <submittedName>
        <fullName evidence="6">Transcriptional regulator, RpiR family</fullName>
    </submittedName>
</protein>
<dbReference type="SUPFAM" id="SSF53697">
    <property type="entry name" value="SIS domain"/>
    <property type="match status" value="1"/>
</dbReference>
<dbReference type="Proteomes" id="UP000190328">
    <property type="component" value="Unassembled WGS sequence"/>
</dbReference>
<dbReference type="EMBL" id="FUXI01000003">
    <property type="protein sequence ID" value="SJZ45880.1"/>
    <property type="molecule type" value="Genomic_DNA"/>
</dbReference>
<feature type="domain" description="HTH rpiR-type" evidence="4">
    <location>
        <begin position="1"/>
        <end position="69"/>
    </location>
</feature>
<keyword evidence="7" id="KW-1185">Reference proteome</keyword>
<dbReference type="Gene3D" id="3.40.50.10490">
    <property type="entry name" value="Glucose-6-phosphate isomerase like protein, domain 1"/>
    <property type="match status" value="1"/>
</dbReference>
<dbReference type="Pfam" id="PF01418">
    <property type="entry name" value="HTH_6"/>
    <property type="match status" value="1"/>
</dbReference>
<dbReference type="InterPro" id="IPR035472">
    <property type="entry name" value="RpiR-like_SIS"/>
</dbReference>
<dbReference type="PANTHER" id="PTHR30514">
    <property type="entry name" value="GLUCOKINASE"/>
    <property type="match status" value="1"/>
</dbReference>
<dbReference type="InterPro" id="IPR000281">
    <property type="entry name" value="HTH_RpiR"/>
</dbReference>
<dbReference type="AlphaFoldDB" id="A0A1T4KU40"/>
<dbReference type="STRING" id="263852.SAMN02745116_00389"/>
<evidence type="ECO:0000313" key="7">
    <source>
        <dbReference type="Proteomes" id="UP000190328"/>
    </source>
</evidence>
<dbReference type="GO" id="GO:0003700">
    <property type="term" value="F:DNA-binding transcription factor activity"/>
    <property type="evidence" value="ECO:0007669"/>
    <property type="project" value="InterPro"/>
</dbReference>
<dbReference type="RefSeq" id="WP_078806352.1">
    <property type="nucleotide sequence ID" value="NZ_FUXI01000003.1"/>
</dbReference>
<feature type="domain" description="SIS" evidence="5">
    <location>
        <begin position="104"/>
        <end position="247"/>
    </location>
</feature>
<dbReference type="GO" id="GO:0003677">
    <property type="term" value="F:DNA binding"/>
    <property type="evidence" value="ECO:0007669"/>
    <property type="project" value="UniProtKB-KW"/>
</dbReference>
<evidence type="ECO:0000259" key="4">
    <source>
        <dbReference type="PROSITE" id="PS51071"/>
    </source>
</evidence>
<evidence type="ECO:0000313" key="6">
    <source>
        <dbReference type="EMBL" id="SJZ45880.1"/>
    </source>
</evidence>
<keyword evidence="1" id="KW-0805">Transcription regulation</keyword>
<gene>
    <name evidence="6" type="ORF">SAMN02745116_00389</name>
</gene>
<dbReference type="PANTHER" id="PTHR30514:SF21">
    <property type="entry name" value="RPIR-FAMILY TRANSCRIPTIONAL REGULATOR"/>
    <property type="match status" value="1"/>
</dbReference>
<proteinExistence type="predicted"/>
<dbReference type="SUPFAM" id="SSF46689">
    <property type="entry name" value="Homeodomain-like"/>
    <property type="match status" value="1"/>
</dbReference>
<evidence type="ECO:0000259" key="5">
    <source>
        <dbReference type="PROSITE" id="PS51464"/>
    </source>
</evidence>
<evidence type="ECO:0000256" key="2">
    <source>
        <dbReference type="ARBA" id="ARBA00023125"/>
    </source>
</evidence>
<dbReference type="PROSITE" id="PS51464">
    <property type="entry name" value="SIS"/>
    <property type="match status" value="1"/>
</dbReference>
<dbReference type="CDD" id="cd05013">
    <property type="entry name" value="SIS_RpiR"/>
    <property type="match status" value="1"/>
</dbReference>
<dbReference type="Pfam" id="PF01380">
    <property type="entry name" value="SIS"/>
    <property type="match status" value="1"/>
</dbReference>
<keyword evidence="3" id="KW-0804">Transcription</keyword>
<dbReference type="Gene3D" id="1.10.10.10">
    <property type="entry name" value="Winged helix-like DNA-binding domain superfamily/Winged helix DNA-binding domain"/>
    <property type="match status" value="1"/>
</dbReference>
<evidence type="ECO:0000256" key="1">
    <source>
        <dbReference type="ARBA" id="ARBA00023015"/>
    </source>
</evidence>
<dbReference type="InterPro" id="IPR046348">
    <property type="entry name" value="SIS_dom_sf"/>
</dbReference>
<organism evidence="6 7">
    <name type="scientific">Pilibacter termitis</name>
    <dbReference type="NCBI Taxonomy" id="263852"/>
    <lineage>
        <taxon>Bacteria</taxon>
        <taxon>Bacillati</taxon>
        <taxon>Bacillota</taxon>
        <taxon>Bacilli</taxon>
        <taxon>Lactobacillales</taxon>
        <taxon>Enterococcaceae</taxon>
        <taxon>Pilibacter</taxon>
    </lineage>
</organism>
<evidence type="ECO:0000256" key="3">
    <source>
        <dbReference type="ARBA" id="ARBA00023163"/>
    </source>
</evidence>
<dbReference type="GO" id="GO:1901135">
    <property type="term" value="P:carbohydrate derivative metabolic process"/>
    <property type="evidence" value="ECO:0007669"/>
    <property type="project" value="InterPro"/>
</dbReference>
<dbReference type="InterPro" id="IPR036388">
    <property type="entry name" value="WH-like_DNA-bd_sf"/>
</dbReference>
<dbReference type="InterPro" id="IPR009057">
    <property type="entry name" value="Homeodomain-like_sf"/>
</dbReference>
<dbReference type="OrthoDB" id="2367514at2"/>
<dbReference type="GO" id="GO:0097367">
    <property type="term" value="F:carbohydrate derivative binding"/>
    <property type="evidence" value="ECO:0007669"/>
    <property type="project" value="InterPro"/>
</dbReference>
<keyword evidence="2" id="KW-0238">DNA-binding</keyword>